<evidence type="ECO:0000256" key="5">
    <source>
        <dbReference type="ARBA" id="ARBA00022912"/>
    </source>
</evidence>
<feature type="region of interest" description="Disordered" evidence="9">
    <location>
        <begin position="752"/>
        <end position="781"/>
    </location>
</feature>
<dbReference type="InterPro" id="IPR014020">
    <property type="entry name" value="Tensin_C2-dom"/>
</dbReference>
<evidence type="ECO:0000259" key="11">
    <source>
        <dbReference type="PROSITE" id="PS50001"/>
    </source>
</evidence>
<dbReference type="SUPFAM" id="SSF50729">
    <property type="entry name" value="PH domain-like"/>
    <property type="match status" value="1"/>
</dbReference>
<feature type="compositionally biased region" description="Polar residues" evidence="9">
    <location>
        <begin position="535"/>
        <end position="553"/>
    </location>
</feature>
<feature type="domain" description="C2 tensin-type" evidence="14">
    <location>
        <begin position="175"/>
        <end position="301"/>
    </location>
</feature>
<evidence type="ECO:0000256" key="3">
    <source>
        <dbReference type="ARBA" id="ARBA00022553"/>
    </source>
</evidence>
<dbReference type="SUPFAM" id="SSF55550">
    <property type="entry name" value="SH2 domain"/>
    <property type="match status" value="1"/>
</dbReference>
<dbReference type="InterPro" id="IPR013625">
    <property type="entry name" value="PTB"/>
</dbReference>
<feature type="region of interest" description="Disordered" evidence="9">
    <location>
        <begin position="806"/>
        <end position="870"/>
    </location>
</feature>
<evidence type="ECO:0000313" key="15">
    <source>
        <dbReference type="Proteomes" id="UP001652741"/>
    </source>
</evidence>
<dbReference type="Gene3D" id="2.60.40.1110">
    <property type="match status" value="1"/>
</dbReference>
<dbReference type="CDD" id="cd09927">
    <property type="entry name" value="SH2_Tensin_like"/>
    <property type="match status" value="1"/>
</dbReference>
<dbReference type="Gene3D" id="2.30.29.30">
    <property type="entry name" value="Pleckstrin-homology domain (PH domain)/Phosphotyrosine-binding domain (PTB)"/>
    <property type="match status" value="1"/>
</dbReference>
<evidence type="ECO:0000259" key="10">
    <source>
        <dbReference type="PROSITE" id="PS01179"/>
    </source>
</evidence>
<evidence type="ECO:0000256" key="2">
    <source>
        <dbReference type="ARBA" id="ARBA00007881"/>
    </source>
</evidence>
<feature type="compositionally biased region" description="Polar residues" evidence="9">
    <location>
        <begin position="755"/>
        <end position="777"/>
    </location>
</feature>
<dbReference type="SUPFAM" id="SSF52799">
    <property type="entry name" value="(Phosphotyrosine protein) phosphatases II"/>
    <property type="match status" value="1"/>
</dbReference>
<feature type="domain" description="Tyrosine specific protein phosphatases" evidence="12">
    <location>
        <begin position="103"/>
        <end position="159"/>
    </location>
</feature>
<evidence type="ECO:0000256" key="1">
    <source>
        <dbReference type="ARBA" id="ARBA00004246"/>
    </source>
</evidence>
<dbReference type="InterPro" id="IPR051484">
    <property type="entry name" value="Tensin_PTEN_phosphatase"/>
</dbReference>
<dbReference type="InterPro" id="IPR035892">
    <property type="entry name" value="C2_domain_sf"/>
</dbReference>
<protein>
    <submittedName>
        <fullName evidence="16">Si:ch211-191a24.3 isoform X1</fullName>
    </submittedName>
</protein>
<evidence type="ECO:0000313" key="16">
    <source>
        <dbReference type="RefSeq" id="XP_045543719.1"/>
    </source>
</evidence>
<dbReference type="InterPro" id="IPR033929">
    <property type="entry name" value="Tensin_PTB"/>
</dbReference>
<keyword evidence="15" id="KW-1185">Reference proteome</keyword>
<dbReference type="Pfam" id="PF00017">
    <property type="entry name" value="SH2"/>
    <property type="match status" value="1"/>
</dbReference>
<gene>
    <name evidence="16" type="primary">tns3.2</name>
</gene>
<dbReference type="InterPro" id="IPR011993">
    <property type="entry name" value="PH-like_dom_sf"/>
</dbReference>
<evidence type="ECO:0000259" key="13">
    <source>
        <dbReference type="PROSITE" id="PS51181"/>
    </source>
</evidence>
<name>A0ABM3CAX8_SALSA</name>
<dbReference type="SUPFAM" id="SSF49562">
    <property type="entry name" value="C2 domain (Calcium/lipid-binding domain, CaLB)"/>
    <property type="match status" value="1"/>
</dbReference>
<dbReference type="Gene3D" id="3.90.190.10">
    <property type="entry name" value="Protein tyrosine phosphatase superfamily"/>
    <property type="match status" value="1"/>
</dbReference>
<feature type="domain" description="Phosphatase tensin-type" evidence="13">
    <location>
        <begin position="1"/>
        <end position="170"/>
    </location>
</feature>
<dbReference type="Gene3D" id="3.30.505.10">
    <property type="entry name" value="SH2 domain"/>
    <property type="match status" value="1"/>
</dbReference>
<accession>A0ABM3CAX8</accession>
<dbReference type="Pfam" id="PF08416">
    <property type="entry name" value="PTB"/>
    <property type="match status" value="1"/>
</dbReference>
<proteinExistence type="inferred from homology"/>
<dbReference type="SMART" id="SM00462">
    <property type="entry name" value="PTB"/>
    <property type="match status" value="1"/>
</dbReference>
<dbReference type="Pfam" id="PF10409">
    <property type="entry name" value="PTEN_C2"/>
    <property type="match status" value="1"/>
</dbReference>
<dbReference type="InterPro" id="IPR029023">
    <property type="entry name" value="Tensin_phosphatase"/>
</dbReference>
<dbReference type="PROSITE" id="PS50056">
    <property type="entry name" value="TYR_PHOSPHATASE_2"/>
    <property type="match status" value="1"/>
</dbReference>
<evidence type="ECO:0000259" key="12">
    <source>
        <dbReference type="PROSITE" id="PS50056"/>
    </source>
</evidence>
<comment type="similarity">
    <text evidence="2">Belongs to the PTEN phosphatase protein family.</text>
</comment>
<dbReference type="Pfam" id="PF22785">
    <property type="entry name" value="Tc-R-P"/>
    <property type="match status" value="1"/>
</dbReference>
<dbReference type="SMART" id="SM01326">
    <property type="entry name" value="PTEN_C2"/>
    <property type="match status" value="1"/>
</dbReference>
<dbReference type="Proteomes" id="UP001652741">
    <property type="component" value="Chromosome ssa10"/>
</dbReference>
<evidence type="ECO:0000256" key="7">
    <source>
        <dbReference type="ARBA" id="ARBA00022999"/>
    </source>
</evidence>
<keyword evidence="7 8" id="KW-0727">SH2 domain</keyword>
<evidence type="ECO:0000256" key="6">
    <source>
        <dbReference type="ARBA" id="ARBA00022949"/>
    </source>
</evidence>
<dbReference type="RefSeq" id="XP_045543719.1">
    <property type="nucleotide sequence ID" value="XM_045687763.1"/>
</dbReference>
<evidence type="ECO:0000259" key="14">
    <source>
        <dbReference type="PROSITE" id="PS51182"/>
    </source>
</evidence>
<organism evidence="15 16">
    <name type="scientific">Salmo salar</name>
    <name type="common">Atlantic salmon</name>
    <dbReference type="NCBI Taxonomy" id="8030"/>
    <lineage>
        <taxon>Eukaryota</taxon>
        <taxon>Metazoa</taxon>
        <taxon>Chordata</taxon>
        <taxon>Craniata</taxon>
        <taxon>Vertebrata</taxon>
        <taxon>Euteleostomi</taxon>
        <taxon>Actinopterygii</taxon>
        <taxon>Neopterygii</taxon>
        <taxon>Teleostei</taxon>
        <taxon>Protacanthopterygii</taxon>
        <taxon>Salmoniformes</taxon>
        <taxon>Salmonidae</taxon>
        <taxon>Salmoninae</taxon>
        <taxon>Salmo</taxon>
    </lineage>
</organism>
<evidence type="ECO:0000256" key="9">
    <source>
        <dbReference type="SAM" id="MobiDB-lite"/>
    </source>
</evidence>
<reference evidence="16" key="1">
    <citation type="submission" date="2025-08" db="UniProtKB">
        <authorList>
            <consortium name="RefSeq"/>
        </authorList>
    </citation>
    <scope>IDENTIFICATION</scope>
</reference>
<dbReference type="PROSITE" id="PS51182">
    <property type="entry name" value="C2_TENSIN"/>
    <property type="match status" value="1"/>
</dbReference>
<feature type="region of interest" description="Disordered" evidence="9">
    <location>
        <begin position="450"/>
        <end position="469"/>
    </location>
</feature>
<dbReference type="InterPro" id="IPR006020">
    <property type="entry name" value="PTB/PI_dom"/>
</dbReference>
<dbReference type="PROSITE" id="PS51181">
    <property type="entry name" value="PPASE_TENSIN"/>
    <property type="match status" value="1"/>
</dbReference>
<dbReference type="InterPro" id="IPR035012">
    <property type="entry name" value="Tensin-like_SH2"/>
</dbReference>
<dbReference type="PANTHER" id="PTHR45734">
    <property type="entry name" value="TENSIN"/>
    <property type="match status" value="1"/>
</dbReference>
<dbReference type="PROSITE" id="PS50001">
    <property type="entry name" value="SH2"/>
    <property type="match status" value="1"/>
</dbReference>
<evidence type="ECO:0000256" key="8">
    <source>
        <dbReference type="PROSITE-ProRule" id="PRU00191"/>
    </source>
</evidence>
<keyword evidence="4" id="KW-0378">Hydrolase</keyword>
<keyword evidence="6" id="KW-0965">Cell junction</keyword>
<dbReference type="InterPro" id="IPR036860">
    <property type="entry name" value="SH2_dom_sf"/>
</dbReference>
<keyword evidence="5" id="KW-0904">Protein phosphatase</keyword>
<feature type="compositionally biased region" description="Low complexity" evidence="9">
    <location>
        <begin position="826"/>
        <end position="848"/>
    </location>
</feature>
<feature type="region of interest" description="Disordered" evidence="9">
    <location>
        <begin position="531"/>
        <end position="590"/>
    </location>
</feature>
<comment type="subcellular location">
    <subcellularLocation>
        <location evidence="1">Cell junction</location>
        <location evidence="1">Focal adhesion</location>
    </subcellularLocation>
</comment>
<dbReference type="PROSITE" id="PS01179">
    <property type="entry name" value="PID"/>
    <property type="match status" value="1"/>
</dbReference>
<keyword evidence="3" id="KW-0597">Phosphoprotein</keyword>
<dbReference type="CDD" id="cd01213">
    <property type="entry name" value="PTB_tensin"/>
    <property type="match status" value="1"/>
</dbReference>
<dbReference type="InterPro" id="IPR029021">
    <property type="entry name" value="Prot-tyrosine_phosphatase-like"/>
</dbReference>
<feature type="domain" description="SH2" evidence="11">
    <location>
        <begin position="1009"/>
        <end position="1120"/>
    </location>
</feature>
<dbReference type="InterPro" id="IPR000387">
    <property type="entry name" value="Tyr_Pase_dom"/>
</dbReference>
<evidence type="ECO:0000256" key="4">
    <source>
        <dbReference type="ARBA" id="ARBA00022801"/>
    </source>
</evidence>
<feature type="domain" description="PID" evidence="10">
    <location>
        <begin position="1151"/>
        <end position="1276"/>
    </location>
</feature>
<dbReference type="PANTHER" id="PTHR45734:SF5">
    <property type="entry name" value="TENSIN-3"/>
    <property type="match status" value="1"/>
</dbReference>
<sequence length="1283" mass="139357">MEEGYRIDLDYITERIITVSFPQACPDQTYLQNLRDITQMLKSKHGHNYMVINLSEKNDSLTQMNPKVLDTGWLDLLAPSMEQMCGVCKTMENWLHSHTQHVLVMHCRGGQGRVGVMVASYIHFSSISTSADLGLDHFAMRRFYNDKVSSLMTPSQKRYVWMFSSLLRGVMNMDHSPLFLLCVVLHGVPNINSVGECGLFLRVYQSLQVICTSAVYHVRAVQTDRVYFVLQPAQLLKGDIMVVCYNKNHQTASREVIFRLQFHTGIIHGRPLLFPKEDLDTAYIDPRFPDDGKVELVFSESPEKMPGSGHWQNGPSVIVDYDTWDPLVRRDSYEYISPEGLALPRSPGPVDGNLYARVRKGSSDEGAPFHLATSCPIPSDLKLSASKDSGLSIASQRTGGITALSRRRGPSQDELIQLRRLLSGVGLEPAQPHLEDMTDLPASCNAAREMEGDEAGLGQPVKASPSERESDILYDDEVSPEASIGSFSSESIPEAQGLVQSGSGYSTPSTQSWVQQQQIVVRGQDSPVDTLSLIGPNTLSLSDTPNRGSSSRESVQRGVEGGVGSAVQTDSHTHASHTTHTPLPSGEPCGQEELASLATDIDESIEQLNQLILDLDPTFIPVPTRHTPLPLALSTSLYTNGNSHTTTHANASQSGWKHRQASDVTDYPGFYSPGWGGAQTFQNAPIYRPNLPPSQCGRLSRMDSVDYEGPTPVMDSYDIVPSTPAFPISPPTPYVKSFPVFSYLRPGEGHWEKSGISQDSQSFLDSSMNQTPVSSEGQEFRSEVSVTTASCQRMFGSMRSVSSGISFPHTDSQTPPPVWLDRTPTSLSSLSPSPSLSPLSLPNSHSSPWEAPRGLEGSGDLSRDERNKGYQSQGDLASLLLGNGGLGLEHSLLKAVEGLGGIDLGLNLGLDLGLGEGRLGGLPPLLPEKRVPGLGLGGSTSLSFSGLSSPHSGSSLSIPFPSAMTPDPLMTSDHLKGLSAGGVAPSPGSDLFASKQHTVKFVQDTSKFWYKPDISRDQAITILKDSEPGSFVVRDSHSFRGAYGLAMKVATPPPSVLTQSKKVGGDLSNELVRHFLIECTQKGVRLKGCPNEPYFGSLTALVFQHSITPLALPCKLIIPDRDPMEETSEPSTQSATNSAAELLKQGAACNVWFLGSVELESLTGYQAVQKAASLILAMDPPSTSTVVHFKVSAQGITLTDNQRKLFFRRHYTVNTVIFCALDPQERKWTRDGCSSAKIFGFVARKSMNGTENVCHLFAEHDPEQPASAIVNFVSKVMIGSPKK</sequence>
<dbReference type="InterPro" id="IPR000980">
    <property type="entry name" value="SH2"/>
</dbReference>
<dbReference type="SMART" id="SM00252">
    <property type="entry name" value="SH2"/>
    <property type="match status" value="1"/>
</dbReference>